<keyword evidence="7" id="KW-1278">Translocase</keyword>
<keyword evidence="10" id="KW-1133">Transmembrane helix</keyword>
<keyword evidence="8 10" id="KW-0472">Membrane</keyword>
<feature type="transmembrane region" description="Helical" evidence="10">
    <location>
        <begin position="394"/>
        <end position="415"/>
    </location>
</feature>
<dbReference type="Gene3D" id="3.40.50.300">
    <property type="entry name" value="P-loop containing nucleotide triphosphate hydrolases"/>
    <property type="match status" value="1"/>
</dbReference>
<feature type="non-terminal residue" evidence="12">
    <location>
        <position position="1"/>
    </location>
</feature>
<feature type="transmembrane region" description="Helical" evidence="10">
    <location>
        <begin position="353"/>
        <end position="373"/>
    </location>
</feature>
<keyword evidence="3" id="KW-0813">Transport</keyword>
<evidence type="ECO:0000256" key="5">
    <source>
        <dbReference type="ARBA" id="ARBA00022741"/>
    </source>
</evidence>
<dbReference type="EMBL" id="AGCK01000317">
    <property type="protein sequence ID" value="EHM38762.1"/>
    <property type="molecule type" value="Genomic_DNA"/>
</dbReference>
<dbReference type="PANTHER" id="PTHR43553:SF24">
    <property type="entry name" value="ENERGY-COUPLING FACTOR TRANSPORTER ATP-BINDING PROTEIN ECFA1"/>
    <property type="match status" value="1"/>
</dbReference>
<comment type="subcellular location">
    <subcellularLocation>
        <location evidence="1">Cell membrane</location>
        <topology evidence="1">Peripheral membrane protein</topology>
    </subcellularLocation>
</comment>
<evidence type="ECO:0000256" key="2">
    <source>
        <dbReference type="ARBA" id="ARBA00005417"/>
    </source>
</evidence>
<dbReference type="GO" id="GO:0005524">
    <property type="term" value="F:ATP binding"/>
    <property type="evidence" value="ECO:0007669"/>
    <property type="project" value="UniProtKB-KW"/>
</dbReference>
<dbReference type="RefSeq" id="WP_007495112.1">
    <property type="nucleotide sequence ID" value="NZ_JH417844.1"/>
</dbReference>
<keyword evidence="10" id="KW-0812">Transmembrane</keyword>
<gene>
    <name evidence="12" type="ORF">HMPREF0372_03919</name>
</gene>
<feature type="domain" description="ABC transporter" evidence="11">
    <location>
        <begin position="36"/>
        <end position="257"/>
    </location>
</feature>
<protein>
    <submittedName>
        <fullName evidence="12">ABC transporter, ATP-binding protein</fullName>
    </submittedName>
</protein>
<evidence type="ECO:0000256" key="10">
    <source>
        <dbReference type="SAM" id="Phobius"/>
    </source>
</evidence>
<keyword evidence="6 12" id="KW-0067">ATP-binding</keyword>
<evidence type="ECO:0000313" key="12">
    <source>
        <dbReference type="EMBL" id="EHM38762.1"/>
    </source>
</evidence>
<dbReference type="CDD" id="cd03225">
    <property type="entry name" value="ABC_cobalt_CbiO_domain1"/>
    <property type="match status" value="1"/>
</dbReference>
<dbReference type="InterPro" id="IPR003439">
    <property type="entry name" value="ABC_transporter-like_ATP-bd"/>
</dbReference>
<evidence type="ECO:0000256" key="9">
    <source>
        <dbReference type="SAM" id="MobiDB-lite"/>
    </source>
</evidence>
<dbReference type="InterPro" id="IPR015856">
    <property type="entry name" value="ABC_transpr_CbiO/EcfA_su"/>
</dbReference>
<evidence type="ECO:0000313" key="13">
    <source>
        <dbReference type="Proteomes" id="UP000004459"/>
    </source>
</evidence>
<evidence type="ECO:0000256" key="7">
    <source>
        <dbReference type="ARBA" id="ARBA00022967"/>
    </source>
</evidence>
<dbReference type="PROSITE" id="PS50893">
    <property type="entry name" value="ABC_TRANSPORTER_2"/>
    <property type="match status" value="1"/>
</dbReference>
<dbReference type="InterPro" id="IPR017871">
    <property type="entry name" value="ABC_transporter-like_CS"/>
</dbReference>
<dbReference type="InterPro" id="IPR027417">
    <property type="entry name" value="P-loop_NTPase"/>
</dbReference>
<evidence type="ECO:0000256" key="3">
    <source>
        <dbReference type="ARBA" id="ARBA00022448"/>
    </source>
</evidence>
<evidence type="ECO:0000256" key="6">
    <source>
        <dbReference type="ARBA" id="ARBA00022840"/>
    </source>
</evidence>
<dbReference type="PROSITE" id="PS00211">
    <property type="entry name" value="ABC_TRANSPORTER_1"/>
    <property type="match status" value="1"/>
</dbReference>
<dbReference type="SUPFAM" id="SSF52540">
    <property type="entry name" value="P-loop containing nucleoside triphosphate hydrolases"/>
    <property type="match status" value="1"/>
</dbReference>
<dbReference type="AlphaFoldDB" id="G9YWK3"/>
<organism evidence="12 13">
    <name type="scientific">Flavonifractor plautii ATCC 29863</name>
    <dbReference type="NCBI Taxonomy" id="411475"/>
    <lineage>
        <taxon>Bacteria</taxon>
        <taxon>Bacillati</taxon>
        <taxon>Bacillota</taxon>
        <taxon>Clostridia</taxon>
        <taxon>Eubacteriales</taxon>
        <taxon>Oscillospiraceae</taxon>
        <taxon>Flavonifractor</taxon>
    </lineage>
</organism>
<feature type="non-terminal residue" evidence="12">
    <location>
        <position position="454"/>
    </location>
</feature>
<feature type="transmembrane region" description="Helical" evidence="10">
    <location>
        <begin position="314"/>
        <end position="333"/>
    </location>
</feature>
<keyword evidence="4" id="KW-1003">Cell membrane</keyword>
<comment type="similarity">
    <text evidence="2">Belongs to the ABC transporter superfamily.</text>
</comment>
<keyword evidence="5" id="KW-0547">Nucleotide-binding</keyword>
<comment type="caution">
    <text evidence="12">The sequence shown here is derived from an EMBL/GenBank/DDBJ whole genome shotgun (WGS) entry which is preliminary data.</text>
</comment>
<dbReference type="InterPro" id="IPR003593">
    <property type="entry name" value="AAA+_ATPase"/>
</dbReference>
<evidence type="ECO:0000256" key="4">
    <source>
        <dbReference type="ARBA" id="ARBA00022475"/>
    </source>
</evidence>
<dbReference type="GO" id="GO:0043190">
    <property type="term" value="C:ATP-binding cassette (ABC) transporter complex"/>
    <property type="evidence" value="ECO:0007669"/>
    <property type="project" value="TreeGrafter"/>
</dbReference>
<feature type="transmembrane region" description="Helical" evidence="10">
    <location>
        <begin position="421"/>
        <end position="440"/>
    </location>
</feature>
<dbReference type="InterPro" id="IPR050095">
    <property type="entry name" value="ECF_ABC_transporter_ATP-bd"/>
</dbReference>
<feature type="region of interest" description="Disordered" evidence="9">
    <location>
        <begin position="280"/>
        <end position="301"/>
    </location>
</feature>
<evidence type="ECO:0000256" key="1">
    <source>
        <dbReference type="ARBA" id="ARBA00004202"/>
    </source>
</evidence>
<reference evidence="12 13" key="1">
    <citation type="submission" date="2011-08" db="EMBL/GenBank/DDBJ databases">
        <authorList>
            <person name="Weinstock G."/>
            <person name="Sodergren E."/>
            <person name="Clifton S."/>
            <person name="Fulton L."/>
            <person name="Fulton B."/>
            <person name="Courtney L."/>
            <person name="Fronick C."/>
            <person name="Harrison M."/>
            <person name="Strong C."/>
            <person name="Farmer C."/>
            <person name="Delahaunty K."/>
            <person name="Markovic C."/>
            <person name="Hall O."/>
            <person name="Minx P."/>
            <person name="Tomlinson C."/>
            <person name="Mitreva M."/>
            <person name="Hou S."/>
            <person name="Chen J."/>
            <person name="Wollam A."/>
            <person name="Pepin K.H."/>
            <person name="Johnson M."/>
            <person name="Bhonagiri V."/>
            <person name="Zhang X."/>
            <person name="Suruliraj S."/>
            <person name="Warren W."/>
            <person name="Chinwalla A."/>
            <person name="Mardis E.R."/>
            <person name="Wilson R.K."/>
        </authorList>
    </citation>
    <scope>NUCLEOTIDE SEQUENCE [LARGE SCALE GENOMIC DNA]</scope>
    <source>
        <strain evidence="12 13">ATCC 29863</strain>
    </source>
</reference>
<dbReference type="GO" id="GO:0016887">
    <property type="term" value="F:ATP hydrolysis activity"/>
    <property type="evidence" value="ECO:0007669"/>
    <property type="project" value="InterPro"/>
</dbReference>
<dbReference type="PANTHER" id="PTHR43553">
    <property type="entry name" value="HEAVY METAL TRANSPORTER"/>
    <property type="match status" value="1"/>
</dbReference>
<dbReference type="SMART" id="SM00382">
    <property type="entry name" value="AAA"/>
    <property type="match status" value="1"/>
</dbReference>
<accession>G9YWK3</accession>
<proteinExistence type="inferred from homology"/>
<dbReference type="Proteomes" id="UP000004459">
    <property type="component" value="Unassembled WGS sequence"/>
</dbReference>
<sequence length="454" mass="50645">VTVREGRDWLTKFADGHPLMELPSEPRRTYPNEPAITAEGLWFKYEKELPDVVKGLSLTVRRGEFLALLGGNGTGKTTSLKLLSGLQKPYRGEVRLAGSVGVLPQNPQALFVKKTVREDLFEILKGRNFSGKAQEERVAWAVRLCRLEGLLDRHPYDLSGGEQQRAALAKVLLLGPEILLMDEPTKGLDAEFKQVFAEILQSLLRQGVTLLMVSHDIEFCARYAHGCALFFDGSIVTEAPPRAFFSGNSFYTTSANRMARGLLPEAVTAEDVIQACGGNLPPAPELPDSGEPLPEPEEASADYKPKPLPWWRKLGAVLTGTVSFLLFLSFMNVTDLTQLITADGMTELANHQMILYALFILSLFLFATCITRRSHRKDYALQVPKAKRKLAKRTVVAAVLVLLMIPLTLYIGVFYLDNKKYYFISLLVLLECMLPFFLIFEGRKPQARELVIIA</sequence>
<dbReference type="Pfam" id="PF00005">
    <property type="entry name" value="ABC_tran"/>
    <property type="match status" value="1"/>
</dbReference>
<evidence type="ECO:0000259" key="11">
    <source>
        <dbReference type="PROSITE" id="PS50893"/>
    </source>
</evidence>
<dbReference type="GO" id="GO:0042626">
    <property type="term" value="F:ATPase-coupled transmembrane transporter activity"/>
    <property type="evidence" value="ECO:0007669"/>
    <property type="project" value="TreeGrafter"/>
</dbReference>
<dbReference type="HOGENOM" id="CLU_030235_0_0_9"/>
<name>G9YWK3_FLAPL</name>
<evidence type="ECO:0000256" key="8">
    <source>
        <dbReference type="ARBA" id="ARBA00023136"/>
    </source>
</evidence>